<proteinExistence type="predicted"/>
<protein>
    <submittedName>
        <fullName evidence="2">Uncharacterized protein</fullName>
    </submittedName>
</protein>
<dbReference type="AlphaFoldDB" id="A0A1B1CHM9"/>
<feature type="compositionally biased region" description="Basic and acidic residues" evidence="1">
    <location>
        <begin position="74"/>
        <end position="84"/>
    </location>
</feature>
<name>A0A1B1CHM9_RHILE</name>
<geneLocation type="plasmid" evidence="2 3">
    <name>unnamed1</name>
</geneLocation>
<evidence type="ECO:0000313" key="3">
    <source>
        <dbReference type="Proteomes" id="UP000092691"/>
    </source>
</evidence>
<evidence type="ECO:0000256" key="1">
    <source>
        <dbReference type="SAM" id="MobiDB-lite"/>
    </source>
</evidence>
<feature type="compositionally biased region" description="Pro residues" evidence="1">
    <location>
        <begin position="565"/>
        <end position="576"/>
    </location>
</feature>
<sequence>MSPSEQAEYPFAITAMRPDESHWDLDCEITIFDGRNRIQATGNGYVERDLPRGLYVVRLATAGAMTETVISHDGPTERKIEGPKRSSALPATDAKDNHEYYSGPATHFSLVSTAHAPQSTAGTCRMMIMFRAREESERIALGSIHLGSLQTADGETITSFGDADLAKDEAAGWAIFSTCLKPGAYLLTNEEENDQIVMPIHLFEGWDSLVFLPVDKRVHLARASLDIVAHGSGFDPADGFSQKIDAAVKMLGKRFGDIPQEVRAAAIHGKFQHPLAGIIGACAHFLSKDRDAHLEATMIRNLWALMPGSPDVIALLFLSWRGREVEQPRDFNALLKKAETAFGQSIAGFLPLSTPPILRPSLDAIIAQSQVVPYLIAANSWLETASISDYAAGPWAIFDGSPMVSLIMSMQPGTRNPLSHQKLYPIVKGVFSQTLELARRADWEISKNATIKSIANTPLARELGRTELGAKLQELQIQFFPDLIAADDTVADVVSKIRDQSETIMRIGVSSSVPRWLLDMARDILSEDDIDTMARDLASRAQVPLRVAAAALQLAQASDKRAPNTDPPTLPRLPVP</sequence>
<feature type="region of interest" description="Disordered" evidence="1">
    <location>
        <begin position="557"/>
        <end position="576"/>
    </location>
</feature>
<dbReference type="EMBL" id="CP016287">
    <property type="protein sequence ID" value="ANP89262.1"/>
    <property type="molecule type" value="Genomic_DNA"/>
</dbReference>
<dbReference type="OrthoDB" id="8481963at2"/>
<dbReference type="Proteomes" id="UP000092691">
    <property type="component" value="Plasmid unnamed1"/>
</dbReference>
<reference evidence="2 3" key="1">
    <citation type="submission" date="2016-06" db="EMBL/GenBank/DDBJ databases">
        <title>Microsymbionts genomes from the relict species Vavilovia formosa.</title>
        <authorList>
            <person name="Chirak E."/>
            <person name="Kimeklis A."/>
            <person name="Andronov E."/>
        </authorList>
    </citation>
    <scope>NUCLEOTIDE SEQUENCE [LARGE SCALE GENOMIC DNA]</scope>
    <source>
        <strain evidence="2 3">Vaf10</strain>
        <plasmid evidence="3">Plasmid unnamed1</plasmid>
    </source>
</reference>
<accession>A0A1B1CHM9</accession>
<dbReference type="RefSeq" id="WP_065282915.1">
    <property type="nucleotide sequence ID" value="NZ_CP016287.1"/>
</dbReference>
<organism evidence="2 3">
    <name type="scientific">Rhizobium leguminosarum</name>
    <dbReference type="NCBI Taxonomy" id="384"/>
    <lineage>
        <taxon>Bacteria</taxon>
        <taxon>Pseudomonadati</taxon>
        <taxon>Pseudomonadota</taxon>
        <taxon>Alphaproteobacteria</taxon>
        <taxon>Hyphomicrobiales</taxon>
        <taxon>Rhizobiaceae</taxon>
        <taxon>Rhizobium/Agrobacterium group</taxon>
        <taxon>Rhizobium</taxon>
    </lineage>
</organism>
<keyword evidence="2" id="KW-0614">Plasmid</keyword>
<feature type="region of interest" description="Disordered" evidence="1">
    <location>
        <begin position="71"/>
        <end position="95"/>
    </location>
</feature>
<evidence type="ECO:0000313" key="2">
    <source>
        <dbReference type="EMBL" id="ANP89262.1"/>
    </source>
</evidence>
<gene>
    <name evidence="2" type="ORF">BA011_26105</name>
</gene>